<feature type="domain" description="MARVEL" evidence="8">
    <location>
        <begin position="224"/>
        <end position="417"/>
    </location>
</feature>
<evidence type="ECO:0000256" key="7">
    <source>
        <dbReference type="SAM" id="Phobius"/>
    </source>
</evidence>
<dbReference type="Proteomes" id="UP000694569">
    <property type="component" value="Unplaced"/>
</dbReference>
<reference evidence="9" key="1">
    <citation type="submission" date="2025-08" db="UniProtKB">
        <authorList>
            <consortium name="Ensembl"/>
        </authorList>
    </citation>
    <scope>IDENTIFICATION</scope>
</reference>
<evidence type="ECO:0000256" key="2">
    <source>
        <dbReference type="ARBA" id="ARBA00022692"/>
    </source>
</evidence>
<feature type="transmembrane region" description="Helical" evidence="7">
    <location>
        <begin position="305"/>
        <end position="324"/>
    </location>
</feature>
<keyword evidence="10" id="KW-1185">Reference proteome</keyword>
<dbReference type="AlphaFoldDB" id="A0A8C5QLN0"/>
<dbReference type="PROSITE" id="PS51225">
    <property type="entry name" value="MARVEL"/>
    <property type="match status" value="1"/>
</dbReference>
<protein>
    <submittedName>
        <fullName evidence="9">MARVEL domain containing 3</fullName>
    </submittedName>
</protein>
<reference evidence="9" key="2">
    <citation type="submission" date="2025-09" db="UniProtKB">
        <authorList>
            <consortium name="Ensembl"/>
        </authorList>
    </citation>
    <scope>IDENTIFICATION</scope>
</reference>
<dbReference type="GeneTree" id="ENSGT00950000183102"/>
<name>A0A8C5QLN0_9ANUR</name>
<evidence type="ECO:0000256" key="4">
    <source>
        <dbReference type="ARBA" id="ARBA00023136"/>
    </source>
</evidence>
<dbReference type="InterPro" id="IPR053077">
    <property type="entry name" value="MARVEL_domain_protein_3"/>
</dbReference>
<feature type="region of interest" description="Disordered" evidence="6">
    <location>
        <begin position="1"/>
        <end position="153"/>
    </location>
</feature>
<sequence>MGEPNPYRSDGESRAPRQHRSQPRSDHRAAGDSTPKTPNGQDKEERHAREHNERPPRKSHGERGPDRYQERDRYHEGRAERSKRDVNGGRHHDTGQYDDERNTSKNQRDRREQHPKEREHGRHRPERSHDRYEESKQYRSQEERGYSRYEERDVPYKDGERYLERDWHQHTADRPQRHPMDIRDKEPYVKAERSFSNRDAPMDNMEYYEAEPDGGILNCHKCKYLCTGRAFCQMVEALLNMLILVCCSVSYNSTGGFTGITNMGGIYYYQFGGAYSGFSGADGEKAQTLDVQFYQLKLPTVTASMAFGGALMAFSCLLLLLGVLRVPWHFPFLLLVECALDIAIAVGYIPALYFYIINLQRAYDSQVCKDRESLYSSKGYKGFTCGLHGADIASTLFACMAVIAFLLSAVLAVKGFLRVRRLKKEPQTTLIL</sequence>
<proteinExistence type="predicted"/>
<feature type="transmembrane region" description="Helical" evidence="7">
    <location>
        <begin position="331"/>
        <end position="356"/>
    </location>
</feature>
<keyword evidence="3 7" id="KW-1133">Transmembrane helix</keyword>
<keyword evidence="4 5" id="KW-0472">Membrane</keyword>
<dbReference type="PANTHER" id="PTHR34609:SF17">
    <property type="entry name" value="GEO08273P1-RELATED"/>
    <property type="match status" value="1"/>
</dbReference>
<evidence type="ECO:0000256" key="5">
    <source>
        <dbReference type="PROSITE-ProRule" id="PRU00581"/>
    </source>
</evidence>
<feature type="compositionally biased region" description="Basic and acidic residues" evidence="6">
    <location>
        <begin position="41"/>
        <end position="120"/>
    </location>
</feature>
<evidence type="ECO:0000256" key="1">
    <source>
        <dbReference type="ARBA" id="ARBA00004141"/>
    </source>
</evidence>
<keyword evidence="2 5" id="KW-0812">Transmembrane</keyword>
<comment type="subcellular location">
    <subcellularLocation>
        <location evidence="1">Membrane</location>
        <topology evidence="1">Multi-pass membrane protein</topology>
    </subcellularLocation>
</comment>
<dbReference type="Ensembl" id="ENSLLET00000040120.1">
    <property type="protein sequence ID" value="ENSLLEP00000038590.1"/>
    <property type="gene ID" value="ENSLLEG00000024497.1"/>
</dbReference>
<evidence type="ECO:0000313" key="9">
    <source>
        <dbReference type="Ensembl" id="ENSLLEP00000038590.1"/>
    </source>
</evidence>
<evidence type="ECO:0000256" key="6">
    <source>
        <dbReference type="SAM" id="MobiDB-lite"/>
    </source>
</evidence>
<organism evidence="9 10">
    <name type="scientific">Leptobrachium leishanense</name>
    <name type="common">Leishan spiny toad</name>
    <dbReference type="NCBI Taxonomy" id="445787"/>
    <lineage>
        <taxon>Eukaryota</taxon>
        <taxon>Metazoa</taxon>
        <taxon>Chordata</taxon>
        <taxon>Craniata</taxon>
        <taxon>Vertebrata</taxon>
        <taxon>Euteleostomi</taxon>
        <taxon>Amphibia</taxon>
        <taxon>Batrachia</taxon>
        <taxon>Anura</taxon>
        <taxon>Pelobatoidea</taxon>
        <taxon>Megophryidae</taxon>
        <taxon>Leptobrachium</taxon>
    </lineage>
</organism>
<dbReference type="OrthoDB" id="8844724at2759"/>
<accession>A0A8C5QLN0</accession>
<feature type="compositionally biased region" description="Basic and acidic residues" evidence="6">
    <location>
        <begin position="127"/>
        <end position="153"/>
    </location>
</feature>
<evidence type="ECO:0000256" key="3">
    <source>
        <dbReference type="ARBA" id="ARBA00022989"/>
    </source>
</evidence>
<evidence type="ECO:0000259" key="8">
    <source>
        <dbReference type="PROSITE" id="PS51225"/>
    </source>
</evidence>
<dbReference type="GO" id="GO:0016020">
    <property type="term" value="C:membrane"/>
    <property type="evidence" value="ECO:0007669"/>
    <property type="project" value="UniProtKB-SubCell"/>
</dbReference>
<evidence type="ECO:0000313" key="10">
    <source>
        <dbReference type="Proteomes" id="UP000694569"/>
    </source>
</evidence>
<dbReference type="InterPro" id="IPR008253">
    <property type="entry name" value="Marvel"/>
</dbReference>
<gene>
    <name evidence="9" type="primary">MARVELD3</name>
</gene>
<dbReference type="PANTHER" id="PTHR34609">
    <property type="entry name" value="GEO08273P1-RELATED"/>
    <property type="match status" value="1"/>
</dbReference>
<feature type="transmembrane region" description="Helical" evidence="7">
    <location>
        <begin position="392"/>
        <end position="417"/>
    </location>
</feature>